<keyword evidence="3" id="KW-0812">Transmembrane</keyword>
<reference evidence="4 5" key="1">
    <citation type="journal article" date="2014" name="Int. J. Syst. Evol. Microbiol.">
        <title>Jeotgalibaca dankookensis gen. nov., sp. nov., a member of the family Carnobacteriaceae, isolated from seujeot (Korean traditional food).</title>
        <authorList>
            <person name="Lee D.G."/>
            <person name="Trujillo M.E."/>
            <person name="Kang H."/>
            <person name="Ahn T.Y."/>
        </authorList>
    </citation>
    <scope>NUCLEOTIDE SEQUENCE [LARGE SCALE GENOMIC DNA]</scope>
    <source>
        <strain evidence="4 5">EX-07</strain>
    </source>
</reference>
<feature type="transmembrane region" description="Helical" evidence="3">
    <location>
        <begin position="38"/>
        <end position="65"/>
    </location>
</feature>
<dbReference type="EMBL" id="CP019728">
    <property type="protein sequence ID" value="AQS53678.1"/>
    <property type="molecule type" value="Genomic_DNA"/>
</dbReference>
<dbReference type="OrthoDB" id="9803495at2"/>
<accession>A0A1S6IQ54</accession>
<dbReference type="RefSeq" id="WP_062468634.1">
    <property type="nucleotide sequence ID" value="NZ_BBYN01000009.1"/>
</dbReference>
<gene>
    <name evidence="4" type="primary">bioY</name>
    <name evidence="4" type="ORF">BW727_101311</name>
</gene>
<keyword evidence="2 3" id="KW-0472">Membrane</keyword>
<comment type="similarity">
    <text evidence="1 2">Belongs to the BioY family.</text>
</comment>
<protein>
    <recommendedName>
        <fullName evidence="2">Biotin transporter</fullName>
    </recommendedName>
</protein>
<evidence type="ECO:0000313" key="4">
    <source>
        <dbReference type="EMBL" id="AQS53678.1"/>
    </source>
</evidence>
<feature type="transmembrane region" description="Helical" evidence="3">
    <location>
        <begin position="12"/>
        <end position="31"/>
    </location>
</feature>
<proteinExistence type="inferred from homology"/>
<feature type="transmembrane region" description="Helical" evidence="3">
    <location>
        <begin position="140"/>
        <end position="161"/>
    </location>
</feature>
<dbReference type="InterPro" id="IPR003784">
    <property type="entry name" value="BioY"/>
</dbReference>
<evidence type="ECO:0000256" key="2">
    <source>
        <dbReference type="PIRNR" id="PIRNR016661"/>
    </source>
</evidence>
<dbReference type="GO" id="GO:0015225">
    <property type="term" value="F:biotin transmembrane transporter activity"/>
    <property type="evidence" value="ECO:0007669"/>
    <property type="project" value="UniProtKB-UniRule"/>
</dbReference>
<feature type="transmembrane region" description="Helical" evidence="3">
    <location>
        <begin position="102"/>
        <end position="128"/>
    </location>
</feature>
<dbReference type="AlphaFoldDB" id="A0A1S6IQ54"/>
<dbReference type="GO" id="GO:0005886">
    <property type="term" value="C:plasma membrane"/>
    <property type="evidence" value="ECO:0007669"/>
    <property type="project" value="UniProtKB-SubCell"/>
</dbReference>
<feature type="transmembrane region" description="Helical" evidence="3">
    <location>
        <begin position="71"/>
        <end position="93"/>
    </location>
</feature>
<sequence>MTVRTREMTRMSMMAALTVISSFIVIPLGPVAITLQTLFVLLTGLLFLPHLAFYTQLLAVVMTVLLKGPQIILGPSFGFLLSFIVVAMLIAWLKTKKGWKNLYLLVLIGIGITYLIGTPYMAFVLNYILNLQMTPWQMLYSGVFIFLPGDLLKAFLAILVYKSINRVLI</sequence>
<dbReference type="PANTHER" id="PTHR34295">
    <property type="entry name" value="BIOTIN TRANSPORTER BIOY"/>
    <property type="match status" value="1"/>
</dbReference>
<keyword evidence="5" id="KW-1185">Reference proteome</keyword>
<keyword evidence="2" id="KW-0813">Transport</keyword>
<comment type="subcellular location">
    <subcellularLocation>
        <location evidence="2">Cell membrane</location>
        <topology evidence="2">Multi-pass membrane protein</topology>
    </subcellularLocation>
</comment>
<dbReference type="KEGG" id="jda:BW727_101311"/>
<organism evidence="4 5">
    <name type="scientific">Jeotgalibaca dankookensis</name>
    <dbReference type="NCBI Taxonomy" id="708126"/>
    <lineage>
        <taxon>Bacteria</taxon>
        <taxon>Bacillati</taxon>
        <taxon>Bacillota</taxon>
        <taxon>Bacilli</taxon>
        <taxon>Lactobacillales</taxon>
        <taxon>Carnobacteriaceae</taxon>
        <taxon>Jeotgalibaca</taxon>
    </lineage>
</organism>
<name>A0A1S6IQ54_9LACT</name>
<dbReference type="PANTHER" id="PTHR34295:SF1">
    <property type="entry name" value="BIOTIN TRANSPORTER BIOY"/>
    <property type="match status" value="1"/>
</dbReference>
<evidence type="ECO:0000313" key="5">
    <source>
        <dbReference type="Proteomes" id="UP000188993"/>
    </source>
</evidence>
<dbReference type="Pfam" id="PF02632">
    <property type="entry name" value="BioY"/>
    <property type="match status" value="1"/>
</dbReference>
<evidence type="ECO:0000256" key="1">
    <source>
        <dbReference type="ARBA" id="ARBA00010692"/>
    </source>
</evidence>
<dbReference type="Gene3D" id="1.10.1760.20">
    <property type="match status" value="1"/>
</dbReference>
<dbReference type="PIRSF" id="PIRSF016661">
    <property type="entry name" value="BioY"/>
    <property type="match status" value="1"/>
</dbReference>
<dbReference type="Proteomes" id="UP000188993">
    <property type="component" value="Chromosome"/>
</dbReference>
<evidence type="ECO:0000256" key="3">
    <source>
        <dbReference type="SAM" id="Phobius"/>
    </source>
</evidence>
<keyword evidence="3" id="KW-1133">Transmembrane helix</keyword>
<dbReference type="STRING" id="708126.BW727_101311"/>
<keyword evidence="2" id="KW-1003">Cell membrane</keyword>